<dbReference type="Gene3D" id="3.10.105.10">
    <property type="entry name" value="Dipeptide-binding Protein, Domain 3"/>
    <property type="match status" value="1"/>
</dbReference>
<evidence type="ECO:0000313" key="5">
    <source>
        <dbReference type="EMBL" id="CRL11297.1"/>
    </source>
</evidence>
<dbReference type="Proteomes" id="UP000043764">
    <property type="component" value="Unassembled WGS sequence"/>
</dbReference>
<evidence type="ECO:0000256" key="2">
    <source>
        <dbReference type="ARBA" id="ARBA00005695"/>
    </source>
</evidence>
<evidence type="ECO:0000256" key="3">
    <source>
        <dbReference type="ARBA" id="ARBA00022729"/>
    </source>
</evidence>
<dbReference type="GO" id="GO:0030288">
    <property type="term" value="C:outer membrane-bounded periplasmic space"/>
    <property type="evidence" value="ECO:0007669"/>
    <property type="project" value="TreeGrafter"/>
</dbReference>
<protein>
    <submittedName>
        <fullName evidence="5">Nickel-binding periplasmic protein</fullName>
    </submittedName>
</protein>
<dbReference type="Pfam" id="PF00496">
    <property type="entry name" value="SBP_bac_5"/>
    <property type="match status" value="1"/>
</dbReference>
<reference evidence="6" key="1">
    <citation type="submission" date="2015-05" db="EMBL/GenBank/DDBJ databases">
        <authorList>
            <person name="Rodrigo-Torres Lidia"/>
            <person name="Arahal R.David."/>
        </authorList>
    </citation>
    <scope>NUCLEOTIDE SEQUENCE [LARGE SCALE GENOMIC DNA]</scope>
    <source>
        <strain evidence="6">CECT 7321</strain>
    </source>
</reference>
<dbReference type="SUPFAM" id="SSF53850">
    <property type="entry name" value="Periplasmic binding protein-like II"/>
    <property type="match status" value="1"/>
</dbReference>
<evidence type="ECO:0000313" key="6">
    <source>
        <dbReference type="Proteomes" id="UP000043764"/>
    </source>
</evidence>
<accession>A0A0H5D279</accession>
<keyword evidence="6" id="KW-1185">Reference proteome</keyword>
<name>A0A0H5D279_9RHOB</name>
<dbReference type="PANTHER" id="PTHR30290:SF64">
    <property type="entry name" value="ABC TRANSPORTER PERIPLASMIC BINDING PROTEIN"/>
    <property type="match status" value="1"/>
</dbReference>
<proteinExistence type="inferred from homology"/>
<sequence length="590" mass="65539">MAGSNLASAESAHGIAMYGEPALPPDFVSLPYANPDAPKGGTVVFGNTGGFDTLNPFAQKGTPPWQMRFWGYESLMGRSQDEAFTLYGLLAESIEVPDDRSWVEFTLRPEARFSDGSPVTVEDVLWSYETLGTEGHIRYRRFWNQIDSIEQTGERSLRITFNEENRELALIAGLRPILKKSQWATKDFADSGLDEAPIGSGPYVVAGFEPGRYITFERNKDYWGNDLPFRRGTNNFDEIRLDFYGDQTVLLEAFKAGEISAIREFNAAKWDRAYDFPAVANGDVVKTLVPNGKPSGMTGLGFNTRRAPLGDWRVREALILAFNFEYMNETLTGGTQPRISSYFSNSYLAMQPGAAEGKVADLLSPFADTLVPGVMEGYRFPESDGSERNRKNLRAATKLMAESGWTVVDGVMRNASGEALELQVLLTPGNLGEGEMRSVVEIYARALERLGVTLTADVVDSAQFVERQRAFDFDLTFFRRAMSLSPGNEQYLYWGSASADQEGSRNLTGVSDPAVDAMIDAMLISKSREDFIAAARALDRLLTAGRYVIPIWQYSEGRIAHVKELKFPQTLPVSGDGIGYMPEVWWYEGK</sequence>
<comment type="subcellular location">
    <subcellularLocation>
        <location evidence="1">Periplasm</location>
    </subcellularLocation>
</comment>
<dbReference type="CDD" id="cd08497">
    <property type="entry name" value="MbnE-like"/>
    <property type="match status" value="1"/>
</dbReference>
<comment type="similarity">
    <text evidence="2">Belongs to the bacterial solute-binding protein 5 family.</text>
</comment>
<evidence type="ECO:0000256" key="1">
    <source>
        <dbReference type="ARBA" id="ARBA00004418"/>
    </source>
</evidence>
<dbReference type="GO" id="GO:0043190">
    <property type="term" value="C:ATP-binding cassette (ABC) transporter complex"/>
    <property type="evidence" value="ECO:0007669"/>
    <property type="project" value="InterPro"/>
</dbReference>
<dbReference type="GO" id="GO:0042884">
    <property type="term" value="P:microcin transport"/>
    <property type="evidence" value="ECO:0007669"/>
    <property type="project" value="TreeGrafter"/>
</dbReference>
<dbReference type="GO" id="GO:0015833">
    <property type="term" value="P:peptide transport"/>
    <property type="evidence" value="ECO:0007669"/>
    <property type="project" value="TreeGrafter"/>
</dbReference>
<dbReference type="InterPro" id="IPR030678">
    <property type="entry name" value="Peptide/Ni-bd"/>
</dbReference>
<dbReference type="EMBL" id="CVRL01000025">
    <property type="protein sequence ID" value="CRL11297.1"/>
    <property type="molecule type" value="Genomic_DNA"/>
</dbReference>
<keyword evidence="3" id="KW-0732">Signal</keyword>
<dbReference type="PIRSF" id="PIRSF002741">
    <property type="entry name" value="MppA"/>
    <property type="match status" value="1"/>
</dbReference>
<dbReference type="PANTHER" id="PTHR30290">
    <property type="entry name" value="PERIPLASMIC BINDING COMPONENT OF ABC TRANSPORTER"/>
    <property type="match status" value="1"/>
</dbReference>
<dbReference type="Gene3D" id="3.40.190.10">
    <property type="entry name" value="Periplasmic binding protein-like II"/>
    <property type="match status" value="1"/>
</dbReference>
<dbReference type="STRING" id="481446.NIT7645_01251"/>
<dbReference type="GO" id="GO:1904680">
    <property type="term" value="F:peptide transmembrane transporter activity"/>
    <property type="evidence" value="ECO:0007669"/>
    <property type="project" value="TreeGrafter"/>
</dbReference>
<dbReference type="AlphaFoldDB" id="A0A0H5D279"/>
<organism evidence="5 6">
    <name type="scientific">Phaeobacter italicus</name>
    <dbReference type="NCBI Taxonomy" id="481446"/>
    <lineage>
        <taxon>Bacteria</taxon>
        <taxon>Pseudomonadati</taxon>
        <taxon>Pseudomonadota</taxon>
        <taxon>Alphaproteobacteria</taxon>
        <taxon>Rhodobacterales</taxon>
        <taxon>Roseobacteraceae</taxon>
        <taxon>Phaeobacter</taxon>
    </lineage>
</organism>
<dbReference type="InterPro" id="IPR039424">
    <property type="entry name" value="SBP_5"/>
</dbReference>
<dbReference type="InterPro" id="IPR000914">
    <property type="entry name" value="SBP_5_dom"/>
</dbReference>
<feature type="domain" description="Solute-binding protein family 5" evidence="4">
    <location>
        <begin position="86"/>
        <end position="498"/>
    </location>
</feature>
<evidence type="ECO:0000259" key="4">
    <source>
        <dbReference type="Pfam" id="PF00496"/>
    </source>
</evidence>
<gene>
    <name evidence="5" type="primary">nikA_1</name>
    <name evidence="5" type="ORF">NIT7321_02150</name>
</gene>